<protein>
    <recommendedName>
        <fullName evidence="4">Trehalose operon repressor</fullName>
    </recommendedName>
</protein>
<reference evidence="6 7" key="1">
    <citation type="journal article" date="2021" name="Cell Host Microbe">
        <title>in vivo commensal control of Clostridioides difficile virulence.</title>
        <authorList>
            <person name="Girinathan B.P."/>
            <person name="Dibenedetto N."/>
            <person name="Worley J.N."/>
            <person name="Peltier J."/>
            <person name="Arrieta-Ortiz M.L."/>
            <person name="Rupa Christinal Immanuel S."/>
            <person name="Lavin R."/>
            <person name="Delaney M.L."/>
            <person name="Cummins C."/>
            <person name="Hoffmann M."/>
            <person name="Luo Y."/>
            <person name="Gonzalez-Escalona N."/>
            <person name="Allard M."/>
            <person name="Onderdonk A.B."/>
            <person name="Gerber G.K."/>
            <person name="Sonenshein A.L."/>
            <person name="Baliga N."/>
            <person name="Dupuy B."/>
            <person name="Bry L."/>
        </authorList>
    </citation>
    <scope>NUCLEOTIDE SEQUENCE [LARGE SCALE GENOMIC DNA]</scope>
    <source>
        <strain evidence="6 7">DSM 599</strain>
    </source>
</reference>
<sequence>MSKSKYLDVYNYLKENILNENFKAGEKLPSESELTSRFSVSRNTVRRAIDMLATDGLTTSVHGKGVFVIENKPFKFLVGGLQSFKEASRNNSIKFITNVPLFEELIVDDKLSKKTGFPIGSKVLHILRVRNINDENVILDINYFLLDTVLGLTKEMASGSIYKFLEEDSNIKIAGAQKLVSVEPVSSLDRKFIDLGNNNLVAIIKNFAYLDDGTLFEYTESHHRPDKFTFTTFARRSNS</sequence>
<dbReference type="InterPro" id="IPR050679">
    <property type="entry name" value="Bact_HTH_transcr_reg"/>
</dbReference>
<dbReference type="PANTHER" id="PTHR44846">
    <property type="entry name" value="MANNOSYL-D-GLYCERATE TRANSPORT/METABOLISM SYSTEM REPRESSOR MNGR-RELATED"/>
    <property type="match status" value="1"/>
</dbReference>
<dbReference type="InterPro" id="IPR000524">
    <property type="entry name" value="Tscrpt_reg_HTH_GntR"/>
</dbReference>
<evidence type="ECO:0000256" key="3">
    <source>
        <dbReference type="ARBA" id="ARBA00023163"/>
    </source>
</evidence>
<keyword evidence="3" id="KW-0804">Transcription</keyword>
<organism evidence="6 7">
    <name type="scientific">Clostridium sardiniense</name>
    <name type="common">Clostridium absonum</name>
    <dbReference type="NCBI Taxonomy" id="29369"/>
    <lineage>
        <taxon>Bacteria</taxon>
        <taxon>Bacillati</taxon>
        <taxon>Bacillota</taxon>
        <taxon>Clostridia</taxon>
        <taxon>Eubacteriales</taxon>
        <taxon>Clostridiaceae</taxon>
        <taxon>Clostridium</taxon>
    </lineage>
</organism>
<evidence type="ECO:0000313" key="6">
    <source>
        <dbReference type="EMBL" id="MBY0757324.1"/>
    </source>
</evidence>
<keyword evidence="1" id="KW-0805">Transcription regulation</keyword>
<dbReference type="SUPFAM" id="SSF46785">
    <property type="entry name" value="Winged helix' DNA-binding domain"/>
    <property type="match status" value="1"/>
</dbReference>
<dbReference type="SMART" id="SM00866">
    <property type="entry name" value="UTRA"/>
    <property type="match status" value="1"/>
</dbReference>
<dbReference type="CDD" id="cd07377">
    <property type="entry name" value="WHTH_GntR"/>
    <property type="match status" value="1"/>
</dbReference>
<name>A0ABS7L2R9_CLOSR</name>
<dbReference type="PRINTS" id="PR00035">
    <property type="entry name" value="HTHGNTR"/>
</dbReference>
<dbReference type="Gene3D" id="3.40.1410.10">
    <property type="entry name" value="Chorismate lyase-like"/>
    <property type="match status" value="1"/>
</dbReference>
<proteinExistence type="predicted"/>
<evidence type="ECO:0000256" key="1">
    <source>
        <dbReference type="ARBA" id="ARBA00023015"/>
    </source>
</evidence>
<dbReference type="SMART" id="SM00345">
    <property type="entry name" value="HTH_GNTR"/>
    <property type="match status" value="1"/>
</dbReference>
<evidence type="ECO:0000259" key="5">
    <source>
        <dbReference type="PROSITE" id="PS50949"/>
    </source>
</evidence>
<dbReference type="InterPro" id="IPR036388">
    <property type="entry name" value="WH-like_DNA-bd_sf"/>
</dbReference>
<dbReference type="InterPro" id="IPR036390">
    <property type="entry name" value="WH_DNA-bd_sf"/>
</dbReference>
<dbReference type="InterPro" id="IPR028978">
    <property type="entry name" value="Chorismate_lyase_/UTRA_dom_sf"/>
</dbReference>
<keyword evidence="2" id="KW-0238">DNA-binding</keyword>
<dbReference type="RefSeq" id="WP_204596381.1">
    <property type="nucleotide sequence ID" value="NZ_JAFBDA010000028.1"/>
</dbReference>
<dbReference type="Proteomes" id="UP001299068">
    <property type="component" value="Unassembled WGS sequence"/>
</dbReference>
<evidence type="ECO:0000256" key="4">
    <source>
        <dbReference type="NCBIfam" id="TIGR02404"/>
    </source>
</evidence>
<keyword evidence="7" id="KW-1185">Reference proteome</keyword>
<dbReference type="Gene3D" id="1.10.10.10">
    <property type="entry name" value="Winged helix-like DNA-binding domain superfamily/Winged helix DNA-binding domain"/>
    <property type="match status" value="1"/>
</dbReference>
<evidence type="ECO:0000313" key="7">
    <source>
        <dbReference type="Proteomes" id="UP001299068"/>
    </source>
</evidence>
<comment type="caution">
    <text evidence="6">The sequence shown here is derived from an EMBL/GenBank/DDBJ whole genome shotgun (WGS) entry which is preliminary data.</text>
</comment>
<dbReference type="SUPFAM" id="SSF64288">
    <property type="entry name" value="Chorismate lyase-like"/>
    <property type="match status" value="1"/>
</dbReference>
<gene>
    <name evidence="6" type="primary">treR</name>
    <name evidence="6" type="ORF">K5V21_17990</name>
</gene>
<dbReference type="Pfam" id="PF00392">
    <property type="entry name" value="GntR"/>
    <property type="match status" value="1"/>
</dbReference>
<dbReference type="InterPro" id="IPR011663">
    <property type="entry name" value="UTRA"/>
</dbReference>
<dbReference type="NCBIfam" id="TIGR02404">
    <property type="entry name" value="trehalos_R_Bsub"/>
    <property type="match status" value="1"/>
</dbReference>
<dbReference type="Pfam" id="PF07702">
    <property type="entry name" value="UTRA"/>
    <property type="match status" value="1"/>
</dbReference>
<dbReference type="EMBL" id="JAIKTU010000021">
    <property type="protein sequence ID" value="MBY0757324.1"/>
    <property type="molecule type" value="Genomic_DNA"/>
</dbReference>
<dbReference type="PROSITE" id="PS50949">
    <property type="entry name" value="HTH_GNTR"/>
    <property type="match status" value="1"/>
</dbReference>
<accession>A0ABS7L2R9</accession>
<feature type="domain" description="HTH gntR-type" evidence="5">
    <location>
        <begin position="3"/>
        <end position="71"/>
    </location>
</feature>
<dbReference type="PANTHER" id="PTHR44846:SF12">
    <property type="entry name" value="HTH-TYPE TRANSCRIPTIONAL REGULATOR TRER"/>
    <property type="match status" value="1"/>
</dbReference>
<dbReference type="InterPro" id="IPR012770">
    <property type="entry name" value="TreR"/>
</dbReference>
<evidence type="ECO:0000256" key="2">
    <source>
        <dbReference type="ARBA" id="ARBA00023125"/>
    </source>
</evidence>